<keyword evidence="2" id="KW-1185">Reference proteome</keyword>
<accession>A0A1Z4JF49</accession>
<reference evidence="1 2" key="1">
    <citation type="submission" date="2017-06" db="EMBL/GenBank/DDBJ databases">
        <title>Genome sequencing of cyanobaciteial culture collection at National Institute for Environmental Studies (NIES).</title>
        <authorList>
            <person name="Hirose Y."/>
            <person name="Shimura Y."/>
            <person name="Fujisawa T."/>
            <person name="Nakamura Y."/>
            <person name="Kawachi M."/>
        </authorList>
    </citation>
    <scope>NUCLEOTIDE SEQUENCE [LARGE SCALE GENOMIC DNA]</scope>
    <source>
        <strain evidence="1 2">NIES-2135</strain>
    </source>
</reference>
<proteinExistence type="predicted"/>
<dbReference type="EMBL" id="AP018203">
    <property type="protein sequence ID" value="BAY55283.1"/>
    <property type="molecule type" value="Genomic_DNA"/>
</dbReference>
<evidence type="ECO:0000313" key="1">
    <source>
        <dbReference type="EMBL" id="BAY55283.1"/>
    </source>
</evidence>
<name>A0A1Z4JF49_LEPBY</name>
<protein>
    <submittedName>
        <fullName evidence="1">Uncharacterized protein</fullName>
    </submittedName>
</protein>
<dbReference type="Gene3D" id="3.40.50.300">
    <property type="entry name" value="P-loop containing nucleotide triphosphate hydrolases"/>
    <property type="match status" value="1"/>
</dbReference>
<dbReference type="Proteomes" id="UP000217895">
    <property type="component" value="Chromosome"/>
</dbReference>
<evidence type="ECO:0000313" key="2">
    <source>
        <dbReference type="Proteomes" id="UP000217895"/>
    </source>
</evidence>
<dbReference type="AlphaFoldDB" id="A0A1Z4JF49"/>
<dbReference type="InterPro" id="IPR027417">
    <property type="entry name" value="P-loop_NTPase"/>
</dbReference>
<organism evidence="1 2">
    <name type="scientific">Leptolyngbya boryana NIES-2135</name>
    <dbReference type="NCBI Taxonomy" id="1973484"/>
    <lineage>
        <taxon>Bacteria</taxon>
        <taxon>Bacillati</taxon>
        <taxon>Cyanobacteriota</taxon>
        <taxon>Cyanophyceae</taxon>
        <taxon>Leptolyngbyales</taxon>
        <taxon>Leptolyngbyaceae</taxon>
        <taxon>Leptolyngbya group</taxon>
        <taxon>Leptolyngbya</taxon>
    </lineage>
</organism>
<sequence length="712" mass="81124">MNLAGLLQAKKDWERDRDKGKIRLDDPKAEAKARARQSLLDFTCYTLPSYEVNWHHQRFCYWIEKALRGECDRLMILVPPRHGKSEAVSRRLPAFALGQNPDTRIIACSYSADLGSRLNRDVQRIIDTPTYRELFPDTTLNSKNVSSDAKGSYLRNSEIFEIVGHQGGYRSAGVGGGITGMGFDLGILDDVFKNREEAESKTVRDGIWEWYTSTFRTRAEKGAKIILVMTPWHHDDIAGRLLKVARENPKADQWTVVKFPAIATDDLHPDDPRQPGEALWEGKYPLEELERIKASVGPYDWSSLFQCSPSREGGNLFNQDWFHYWVLLPRKFDRVIISLNSKFKEVSASSYVTLQVWGRSGGSYYLLDQVRDRLSFLDTKDAISDLTEKWAKLGITIHELFIEAKKNGKAILENLSSDCPITITATDFNGDTEGGKAQAVTGLFKLGKVFIPPESEALWVSGLKKELEDFPNAESEDQTGALTQALIYLALRQTNRPYEKFNRATHGLRGQDAIDFSYDPNLDLHISFDWNRSPACAVAAQVRGNEVFAIAEWYLDNSDTFRLTEAVGSWIKSLGHRNTIHVHGDATGRNQTANSTQSNWDIFWATMRRLELKSQCRKRYKDANPPEQERVISVNYLFMSDRAFVLVEKCDRLVQDFENVQWTPDGKIDKKRDARLSHISDAYGYLVHDLFPYRQQGRSRKQQTQKPVAGLS</sequence>
<dbReference type="Pfam" id="PF03237">
    <property type="entry name" value="Terminase_6N"/>
    <property type="match status" value="1"/>
</dbReference>
<gene>
    <name evidence="1" type="ORF">NIES2135_21060</name>
</gene>
<dbReference type="Gene3D" id="3.30.420.280">
    <property type="match status" value="1"/>
</dbReference>